<dbReference type="Gene3D" id="2.40.10.10">
    <property type="entry name" value="Trypsin-like serine proteases"/>
    <property type="match status" value="1"/>
</dbReference>
<dbReference type="Pfam" id="PF00089">
    <property type="entry name" value="Trypsin"/>
    <property type="match status" value="1"/>
</dbReference>
<evidence type="ECO:0000313" key="8">
    <source>
        <dbReference type="EMBL" id="KAG0713445.1"/>
    </source>
</evidence>
<accession>A0A8J5CJR8</accession>
<evidence type="ECO:0000256" key="1">
    <source>
        <dbReference type="ARBA" id="ARBA00022659"/>
    </source>
</evidence>
<dbReference type="EMBL" id="JACEEZ010021476">
    <property type="protein sequence ID" value="KAG0713445.1"/>
    <property type="molecule type" value="Genomic_DNA"/>
</dbReference>
<dbReference type="Proteomes" id="UP000770661">
    <property type="component" value="Unassembled WGS sequence"/>
</dbReference>
<keyword evidence="5" id="KW-0812">Transmembrane</keyword>
<feature type="region of interest" description="Disordered" evidence="4">
    <location>
        <begin position="529"/>
        <end position="572"/>
    </location>
</feature>
<gene>
    <name evidence="8" type="primary">psmg2_1</name>
    <name evidence="8" type="ORF">GWK47_016196</name>
</gene>
<keyword evidence="5" id="KW-1133">Transmembrane helix</keyword>
<dbReference type="PANTHER" id="PTHR24255:SF31">
    <property type="entry name" value="CUBILIN-LIKE PROTEIN"/>
    <property type="match status" value="1"/>
</dbReference>
<name>A0A8J5CJR8_CHIOP</name>
<dbReference type="AlphaFoldDB" id="A0A8J5CJR8"/>
<dbReference type="InterPro" id="IPR009003">
    <property type="entry name" value="Peptidase_S1_PA"/>
</dbReference>
<organism evidence="8 9">
    <name type="scientific">Chionoecetes opilio</name>
    <name type="common">Atlantic snow crab</name>
    <name type="synonym">Cancer opilio</name>
    <dbReference type="NCBI Taxonomy" id="41210"/>
    <lineage>
        <taxon>Eukaryota</taxon>
        <taxon>Metazoa</taxon>
        <taxon>Ecdysozoa</taxon>
        <taxon>Arthropoda</taxon>
        <taxon>Crustacea</taxon>
        <taxon>Multicrustacea</taxon>
        <taxon>Malacostraca</taxon>
        <taxon>Eumalacostraca</taxon>
        <taxon>Eucarida</taxon>
        <taxon>Decapoda</taxon>
        <taxon>Pleocyemata</taxon>
        <taxon>Brachyura</taxon>
        <taxon>Eubrachyura</taxon>
        <taxon>Majoidea</taxon>
        <taxon>Majidae</taxon>
        <taxon>Chionoecetes</taxon>
    </lineage>
</organism>
<feature type="domain" description="CUB" evidence="6">
    <location>
        <begin position="75"/>
        <end position="186"/>
    </location>
</feature>
<keyword evidence="1" id="KW-0768">Sushi</keyword>
<feature type="region of interest" description="Disordered" evidence="4">
    <location>
        <begin position="401"/>
        <end position="427"/>
    </location>
</feature>
<dbReference type="PROSITE" id="PS50240">
    <property type="entry name" value="TRYPSIN_DOM"/>
    <property type="match status" value="1"/>
</dbReference>
<keyword evidence="2" id="KW-1015">Disulfide bond</keyword>
<dbReference type="InterPro" id="IPR035914">
    <property type="entry name" value="Sperma_CUB_dom_sf"/>
</dbReference>
<comment type="caution">
    <text evidence="8">The sequence shown here is derived from an EMBL/GenBank/DDBJ whole genome shotgun (WGS) entry which is preliminary data.</text>
</comment>
<keyword evidence="5" id="KW-0472">Membrane</keyword>
<proteinExistence type="predicted"/>
<protein>
    <submittedName>
        <fullName evidence="8">Ovochymase-2</fullName>
    </submittedName>
</protein>
<dbReference type="OrthoDB" id="6371647at2759"/>
<feature type="region of interest" description="Disordered" evidence="4">
    <location>
        <begin position="352"/>
        <end position="388"/>
    </location>
</feature>
<keyword evidence="9" id="KW-1185">Reference proteome</keyword>
<sequence>MRVAGREGCLACHCIAIITTTADDSVFISVMWLKSVLAGALLASATVLLVTWLACLATNLRALVRSRARAREPRCVFGWRWVEVAGGDTLTLTSPNYPGAYDYFSHCGWTIWPTSRNVNLELRCDTFHLQESKNGRCQDFVRIQRVKYCGSNIPVISTHNVTKLAITFHSNGRFNYPGFRCSLTASNPNMQHCVCGKQGGNGTDKAPWVAALVYANESQPFCTASIVRETWVLTSATCAARIKHNKDNYAVMVGVSQGRGGVRVPIRKVFLHPASLHGHPHTQANLALIHLKQPITFRSGEAQPVCLPLNPAHHRPASGSPAWQGWRGVEVEEQDCLSGHLGPAWLCGQPADPCQPEKGDLGSPLVAESEGGGTPAMDHQDPGPGQHLPPPRVITSLSPPGHQEISVSPPGHQEISVSPPDHQEISVSPPDHKKFLSHPQTTKKFLSHPQTTKKFLSHPQTTKKFLSHPQTTKKFLSHPQATKTFLSHPQTTKKFLSHPQATKTFLSHPQTTKKFLSHPQTTKKFLSHPQTTKKFLSHPQTTKKFLSPPDHQEISVSPPGHQGTQFGLEVMT</sequence>
<dbReference type="CDD" id="cd00041">
    <property type="entry name" value="CUB"/>
    <property type="match status" value="1"/>
</dbReference>
<dbReference type="InterPro" id="IPR043504">
    <property type="entry name" value="Peptidase_S1_PA_chymotrypsin"/>
</dbReference>
<dbReference type="PROSITE" id="PS01180">
    <property type="entry name" value="CUB"/>
    <property type="match status" value="1"/>
</dbReference>
<dbReference type="SMART" id="SM00020">
    <property type="entry name" value="Tryp_SPc"/>
    <property type="match status" value="1"/>
</dbReference>
<dbReference type="PANTHER" id="PTHR24255">
    <property type="entry name" value="COMPLEMENT COMPONENT 1, S SUBCOMPONENT-RELATED"/>
    <property type="match status" value="1"/>
</dbReference>
<dbReference type="SUPFAM" id="SSF50494">
    <property type="entry name" value="Trypsin-like serine proteases"/>
    <property type="match status" value="1"/>
</dbReference>
<dbReference type="SUPFAM" id="SSF49854">
    <property type="entry name" value="Spermadhesin, CUB domain"/>
    <property type="match status" value="1"/>
</dbReference>
<reference evidence="8" key="1">
    <citation type="submission" date="2020-07" db="EMBL/GenBank/DDBJ databases">
        <title>The High-quality genome of the commercially important snow crab, Chionoecetes opilio.</title>
        <authorList>
            <person name="Jeong J.-H."/>
            <person name="Ryu S."/>
        </authorList>
    </citation>
    <scope>NUCLEOTIDE SEQUENCE</scope>
    <source>
        <strain evidence="8">MADBK_172401_WGS</strain>
        <tissue evidence="8">Digestive gland</tissue>
    </source>
</reference>
<dbReference type="GO" id="GO:0004252">
    <property type="term" value="F:serine-type endopeptidase activity"/>
    <property type="evidence" value="ECO:0007669"/>
    <property type="project" value="InterPro"/>
</dbReference>
<evidence type="ECO:0000256" key="4">
    <source>
        <dbReference type="SAM" id="MobiDB-lite"/>
    </source>
</evidence>
<dbReference type="GO" id="GO:0006508">
    <property type="term" value="P:proteolysis"/>
    <property type="evidence" value="ECO:0007669"/>
    <property type="project" value="InterPro"/>
</dbReference>
<evidence type="ECO:0000256" key="3">
    <source>
        <dbReference type="PROSITE-ProRule" id="PRU00059"/>
    </source>
</evidence>
<comment type="caution">
    <text evidence="3">Lacks conserved residue(s) required for the propagation of feature annotation.</text>
</comment>
<evidence type="ECO:0000259" key="7">
    <source>
        <dbReference type="PROSITE" id="PS50240"/>
    </source>
</evidence>
<evidence type="ECO:0000259" key="6">
    <source>
        <dbReference type="PROSITE" id="PS01180"/>
    </source>
</evidence>
<feature type="compositionally biased region" description="Polar residues" evidence="4">
    <location>
        <begin position="529"/>
        <end position="544"/>
    </location>
</feature>
<evidence type="ECO:0000256" key="2">
    <source>
        <dbReference type="ARBA" id="ARBA00023157"/>
    </source>
</evidence>
<feature type="transmembrane region" description="Helical" evidence="5">
    <location>
        <begin position="38"/>
        <end position="64"/>
    </location>
</feature>
<evidence type="ECO:0000256" key="5">
    <source>
        <dbReference type="SAM" id="Phobius"/>
    </source>
</evidence>
<feature type="domain" description="Peptidase S1" evidence="7">
    <location>
        <begin position="194"/>
        <end position="371"/>
    </location>
</feature>
<dbReference type="InterPro" id="IPR000859">
    <property type="entry name" value="CUB_dom"/>
</dbReference>
<dbReference type="Gene3D" id="2.60.120.290">
    <property type="entry name" value="Spermadhesin, CUB domain"/>
    <property type="match status" value="1"/>
</dbReference>
<dbReference type="InterPro" id="IPR001254">
    <property type="entry name" value="Trypsin_dom"/>
</dbReference>
<evidence type="ECO:0000313" key="9">
    <source>
        <dbReference type="Proteomes" id="UP000770661"/>
    </source>
</evidence>
<dbReference type="GO" id="GO:0005615">
    <property type="term" value="C:extracellular space"/>
    <property type="evidence" value="ECO:0007669"/>
    <property type="project" value="TreeGrafter"/>
</dbReference>
<dbReference type="Pfam" id="PF00431">
    <property type="entry name" value="CUB"/>
    <property type="match status" value="1"/>
</dbReference>
<dbReference type="SMART" id="SM00042">
    <property type="entry name" value="CUB"/>
    <property type="match status" value="1"/>
</dbReference>